<dbReference type="EMBL" id="HBUF01353709">
    <property type="protein sequence ID" value="CAG6715895.1"/>
    <property type="molecule type" value="Transcribed_RNA"/>
</dbReference>
<reference evidence="2" key="1">
    <citation type="submission" date="2021-05" db="EMBL/GenBank/DDBJ databases">
        <authorList>
            <person name="Alioto T."/>
            <person name="Alioto T."/>
            <person name="Gomez Garrido J."/>
        </authorList>
    </citation>
    <scope>NUCLEOTIDE SEQUENCE</scope>
</reference>
<evidence type="ECO:0000256" key="1">
    <source>
        <dbReference type="SAM" id="Coils"/>
    </source>
</evidence>
<dbReference type="Gene3D" id="3.40.50.1110">
    <property type="entry name" value="SGNH hydrolase"/>
    <property type="match status" value="1"/>
</dbReference>
<dbReference type="EMBL" id="HBUF01353710">
    <property type="protein sequence ID" value="CAG6715897.1"/>
    <property type="molecule type" value="Transcribed_RNA"/>
</dbReference>
<protein>
    <submittedName>
        <fullName evidence="2">Uncharacterized protein</fullName>
    </submittedName>
</protein>
<evidence type="ECO:0000313" key="2">
    <source>
        <dbReference type="EMBL" id="CAG6715897.1"/>
    </source>
</evidence>
<name>A0A8D8V3Y6_9HEMI</name>
<dbReference type="AlphaFoldDB" id="A0A8D8V3Y6"/>
<accession>A0A8D8V3Y6</accession>
<keyword evidence="1" id="KW-0175">Coiled coil</keyword>
<sequence length="423" mass="49685">MVISTRNTVYDDNLFNCNDIINDEQKKLLSKVKTAAECILKKIEKIGKDDVLEFIYLVSSLFEETVKCFDRKAEELKKEAEILRKELKRKNGEIIEQKKSHHRNLEDAKEEITTLENDLKTQQVRNEKIMEDVMDRDNRLKTLRILYKKLAGENDYNEKEIEDMKRRNEDLAGKVNTYETILKKNIKFDEKAIIKSKELVLMKMRQHVKENERKSIRDEDSNIRLESIRKAKILKMKTKVKILADSHGRGLGTILCNQLNDSVEAFDIQSCIYPNARFVDVIQDIEHECLGLKDDDFLIVIAGTNNIAYKSKYDPYNDIQQIVRTIKDNKINVIYLTIPYRFDMPHLNNQIYYSNCISMNDCNVPNNFYLFDSSHMTGRNMFTKHGLHFNKYGKHFLCIELKNFIKSKCFDQVISHKNSIVQA</sequence>
<feature type="coiled-coil region" evidence="1">
    <location>
        <begin position="66"/>
        <end position="132"/>
    </location>
</feature>
<dbReference type="SUPFAM" id="SSF52266">
    <property type="entry name" value="SGNH hydrolase"/>
    <property type="match status" value="1"/>
</dbReference>
<proteinExistence type="predicted"/>
<organism evidence="2">
    <name type="scientific">Cacopsylla melanoneura</name>
    <dbReference type="NCBI Taxonomy" id="428564"/>
    <lineage>
        <taxon>Eukaryota</taxon>
        <taxon>Metazoa</taxon>
        <taxon>Ecdysozoa</taxon>
        <taxon>Arthropoda</taxon>
        <taxon>Hexapoda</taxon>
        <taxon>Insecta</taxon>
        <taxon>Pterygota</taxon>
        <taxon>Neoptera</taxon>
        <taxon>Paraneoptera</taxon>
        <taxon>Hemiptera</taxon>
        <taxon>Sternorrhyncha</taxon>
        <taxon>Psylloidea</taxon>
        <taxon>Psyllidae</taxon>
        <taxon>Psyllinae</taxon>
        <taxon>Cacopsylla</taxon>
    </lineage>
</organism>
<dbReference type="InterPro" id="IPR036514">
    <property type="entry name" value="SGNH_hydro_sf"/>
</dbReference>